<dbReference type="Proteomes" id="UP000567179">
    <property type="component" value="Unassembled WGS sequence"/>
</dbReference>
<dbReference type="InterPro" id="IPR013083">
    <property type="entry name" value="Znf_RING/FYVE/PHD"/>
</dbReference>
<organism evidence="8 9">
    <name type="scientific">Psilocybe cf. subviscida</name>
    <dbReference type="NCBI Taxonomy" id="2480587"/>
    <lineage>
        <taxon>Eukaryota</taxon>
        <taxon>Fungi</taxon>
        <taxon>Dikarya</taxon>
        <taxon>Basidiomycota</taxon>
        <taxon>Agaricomycotina</taxon>
        <taxon>Agaricomycetes</taxon>
        <taxon>Agaricomycetidae</taxon>
        <taxon>Agaricales</taxon>
        <taxon>Agaricineae</taxon>
        <taxon>Strophariaceae</taxon>
        <taxon>Psilocybe</taxon>
    </lineage>
</organism>
<reference evidence="8 9" key="1">
    <citation type="journal article" date="2020" name="ISME J.">
        <title>Uncovering the hidden diversity of litter-decomposition mechanisms in mushroom-forming fungi.</title>
        <authorList>
            <person name="Floudas D."/>
            <person name="Bentzer J."/>
            <person name="Ahren D."/>
            <person name="Johansson T."/>
            <person name="Persson P."/>
            <person name="Tunlid A."/>
        </authorList>
    </citation>
    <scope>NUCLEOTIDE SEQUENCE [LARGE SCALE GENOMIC DNA]</scope>
    <source>
        <strain evidence="8 9">CBS 101986</strain>
    </source>
</reference>
<dbReference type="GO" id="GO:0008270">
    <property type="term" value="F:zinc ion binding"/>
    <property type="evidence" value="ECO:0007669"/>
    <property type="project" value="UniProtKB-KW"/>
</dbReference>
<dbReference type="SMART" id="SM00184">
    <property type="entry name" value="RING"/>
    <property type="match status" value="1"/>
</dbReference>
<comment type="caution">
    <text evidence="8">The sequence shown here is derived from an EMBL/GenBank/DDBJ whole genome shotgun (WGS) entry which is preliminary data.</text>
</comment>
<dbReference type="Gene3D" id="3.30.40.10">
    <property type="entry name" value="Zinc/RING finger domain, C3HC4 (zinc finger)"/>
    <property type="match status" value="1"/>
</dbReference>
<keyword evidence="3" id="KW-0862">Zinc</keyword>
<dbReference type="EMBL" id="JAACJJ010000042">
    <property type="protein sequence ID" value="KAF5316475.1"/>
    <property type="molecule type" value="Genomic_DNA"/>
</dbReference>
<accession>A0A8H5B483</accession>
<evidence type="ECO:0000256" key="1">
    <source>
        <dbReference type="ARBA" id="ARBA00022723"/>
    </source>
</evidence>
<dbReference type="PROSITE" id="PS00518">
    <property type="entry name" value="ZF_RING_1"/>
    <property type="match status" value="1"/>
</dbReference>
<dbReference type="InterPro" id="IPR027370">
    <property type="entry name" value="Znf-RING_euk"/>
</dbReference>
<dbReference type="PROSITE" id="PS50089">
    <property type="entry name" value="ZF_RING_2"/>
    <property type="match status" value="1"/>
</dbReference>
<feature type="compositionally biased region" description="Basic residues" evidence="6">
    <location>
        <begin position="255"/>
        <end position="264"/>
    </location>
</feature>
<name>A0A8H5B483_9AGAR</name>
<protein>
    <recommendedName>
        <fullName evidence="7">RING-type domain-containing protein</fullName>
    </recommendedName>
</protein>
<evidence type="ECO:0000256" key="2">
    <source>
        <dbReference type="ARBA" id="ARBA00022771"/>
    </source>
</evidence>
<keyword evidence="5" id="KW-0175">Coiled coil</keyword>
<proteinExistence type="predicted"/>
<evidence type="ECO:0000259" key="7">
    <source>
        <dbReference type="PROSITE" id="PS50089"/>
    </source>
</evidence>
<evidence type="ECO:0000256" key="3">
    <source>
        <dbReference type="ARBA" id="ARBA00022833"/>
    </source>
</evidence>
<evidence type="ECO:0000313" key="9">
    <source>
        <dbReference type="Proteomes" id="UP000567179"/>
    </source>
</evidence>
<evidence type="ECO:0000256" key="5">
    <source>
        <dbReference type="SAM" id="Coils"/>
    </source>
</evidence>
<keyword evidence="9" id="KW-1185">Reference proteome</keyword>
<dbReference type="SUPFAM" id="SSF57850">
    <property type="entry name" value="RING/U-box"/>
    <property type="match status" value="1"/>
</dbReference>
<dbReference type="InterPro" id="IPR017907">
    <property type="entry name" value="Znf_RING_CS"/>
</dbReference>
<feature type="domain" description="RING-type" evidence="7">
    <location>
        <begin position="5"/>
        <end position="49"/>
    </location>
</feature>
<feature type="compositionally biased region" description="Low complexity" evidence="6">
    <location>
        <begin position="235"/>
        <end position="245"/>
    </location>
</feature>
<dbReference type="PANTHER" id="PTHR25465">
    <property type="entry name" value="B-BOX DOMAIN CONTAINING"/>
    <property type="match status" value="1"/>
</dbReference>
<dbReference type="OrthoDB" id="6270329at2759"/>
<keyword evidence="2 4" id="KW-0863">Zinc-finger</keyword>
<keyword evidence="1" id="KW-0479">Metal-binding</keyword>
<sequence>MALNCSICLSRFSHPTSLPCGHIYCKKCIVEYVNSPSNDGLDASCPECRATFQTAMPDLTYLPKKYHAFIAPALRRVYIDFSAHHELEKRLRTAEKRLESRKAMEESLLTRCEGLTAALDEHRRGEAEANATLEELREKLDEVEEDYLGTIEEMRRRNMELEAEKRQLALKCARMTKDAGVMQSKIDKLERERFAGHDLDVSFDSDASDPTSTYVMKRPTLYFGSSRLRPSTVGNNNNSHHNVNSDSISAESSRRIKPLPKRVHRIESGSGLSASGSKRARI</sequence>
<dbReference type="AlphaFoldDB" id="A0A8H5B483"/>
<evidence type="ECO:0000313" key="8">
    <source>
        <dbReference type="EMBL" id="KAF5316475.1"/>
    </source>
</evidence>
<dbReference type="InterPro" id="IPR001841">
    <property type="entry name" value="Znf_RING"/>
</dbReference>
<feature type="coiled-coil region" evidence="5">
    <location>
        <begin position="84"/>
        <end position="192"/>
    </location>
</feature>
<evidence type="ECO:0000256" key="4">
    <source>
        <dbReference type="PROSITE-ProRule" id="PRU00175"/>
    </source>
</evidence>
<feature type="region of interest" description="Disordered" evidence="6">
    <location>
        <begin position="227"/>
        <end position="282"/>
    </location>
</feature>
<dbReference type="InterPro" id="IPR051051">
    <property type="entry name" value="E3_ubiq-ligase_TRIM/RNF"/>
</dbReference>
<gene>
    <name evidence="8" type="ORF">D9619_006702</name>
</gene>
<dbReference type="PANTHER" id="PTHR25465:SF14">
    <property type="entry name" value="E3 UBIQUITIN-PROTEIN LIGASE TRIM65"/>
    <property type="match status" value="1"/>
</dbReference>
<dbReference type="Pfam" id="PF13445">
    <property type="entry name" value="zf-RING_UBOX"/>
    <property type="match status" value="1"/>
</dbReference>
<evidence type="ECO:0000256" key="6">
    <source>
        <dbReference type="SAM" id="MobiDB-lite"/>
    </source>
</evidence>